<dbReference type="PROSITE" id="PS50075">
    <property type="entry name" value="CARRIER"/>
    <property type="match status" value="1"/>
</dbReference>
<dbReference type="InterPro" id="IPR010071">
    <property type="entry name" value="AA_adenyl_dom"/>
</dbReference>
<dbReference type="Proteomes" id="UP000632849">
    <property type="component" value="Unassembled WGS sequence"/>
</dbReference>
<dbReference type="GO" id="GO:0017000">
    <property type="term" value="P:antibiotic biosynthetic process"/>
    <property type="evidence" value="ECO:0007669"/>
    <property type="project" value="UniProtKB-ARBA"/>
</dbReference>
<dbReference type="GO" id="GO:0005737">
    <property type="term" value="C:cytoplasm"/>
    <property type="evidence" value="ECO:0007669"/>
    <property type="project" value="TreeGrafter"/>
</dbReference>
<gene>
    <name evidence="4" type="ORF">GCM10017667_36920</name>
</gene>
<dbReference type="SUPFAM" id="SSF56801">
    <property type="entry name" value="Acetyl-CoA synthetase-like"/>
    <property type="match status" value="1"/>
</dbReference>
<dbReference type="InterPro" id="IPR025110">
    <property type="entry name" value="AMP-bd_C"/>
</dbReference>
<dbReference type="InterPro" id="IPR045851">
    <property type="entry name" value="AMP-bd_C_sf"/>
</dbReference>
<dbReference type="NCBIfam" id="TIGR01733">
    <property type="entry name" value="AA-adenyl-dom"/>
    <property type="match status" value="1"/>
</dbReference>
<keyword evidence="2" id="KW-0597">Phosphoprotein</keyword>
<dbReference type="SMART" id="SM00823">
    <property type="entry name" value="PKS_PP"/>
    <property type="match status" value="1"/>
</dbReference>
<reference evidence="4" key="2">
    <citation type="submission" date="2020-09" db="EMBL/GenBank/DDBJ databases">
        <authorList>
            <person name="Sun Q."/>
            <person name="Ohkuma M."/>
        </authorList>
    </citation>
    <scope>NUCLEOTIDE SEQUENCE</scope>
    <source>
        <strain evidence="4">JCM 4122</strain>
    </source>
</reference>
<evidence type="ECO:0000256" key="2">
    <source>
        <dbReference type="ARBA" id="ARBA00022553"/>
    </source>
</evidence>
<dbReference type="GO" id="GO:0043041">
    <property type="term" value="P:amino acid activation for nonribosomal peptide biosynthetic process"/>
    <property type="evidence" value="ECO:0007669"/>
    <property type="project" value="TreeGrafter"/>
</dbReference>
<dbReference type="PANTHER" id="PTHR45527">
    <property type="entry name" value="NONRIBOSOMAL PEPTIDE SYNTHETASE"/>
    <property type="match status" value="1"/>
</dbReference>
<sequence>MLDTLFIKQAERTPDAVAVSHPDAREQLTYAELDLAADGVARLLRDRGVGPGSFVGVCLPQGCRRIAAFLGAWRAGAAYVSMEPEQPANRHRFILEDSGASCVITSPELADRFPPELVLTDAGPAAAADLPRLAPPVVAPDAPAIVYYTSGTTGTPKGVLVGHASIAHFLANVAGPDPDLSLGPGDRTAQLTSPAFDAITYELWATLTSGATLVVLPRELLTDGGLLGEEYRRHGITAMITATSVFHEIALQNPAAFAPLRLLLVGGEAMDPRRARDVLATLSGTLANVYGPTETTTFVIRHVVSGVTDETRIIPIGTPLPGLEAHVLDEELRPVPDGVRGELYMSGPCLSLGYLNRPEQTARVFVPHPERPGLALYRTGDLVRRDADGVLVYLGRTDHQVKVRGHRVELGEIEARLLAHPEVANACVVLRGEESDRGLAGFVVPAGTAGPDTAARVREDLARELPEWMVPRLTVVDRLPLTPVGKVDRTALAALDLRRGAGGPGAAAPADAPAEDGLSPLERVLSAMWRDLLEVDSLTPEDDFFKIGGHSILLGRLSARIRRDLGIRPPLRSFYSHATLGAQARMLESHAPDPAAVAALASAGGSGAEAPAAGAGGVRTDTEGAVAGAEGVVAGAEGVVAGAGQEGRA</sequence>
<dbReference type="SUPFAM" id="SSF47336">
    <property type="entry name" value="ACP-like"/>
    <property type="match status" value="1"/>
</dbReference>
<dbReference type="InterPro" id="IPR036736">
    <property type="entry name" value="ACP-like_sf"/>
</dbReference>
<dbReference type="Gene3D" id="3.40.50.980">
    <property type="match status" value="2"/>
</dbReference>
<dbReference type="EMBL" id="BNBE01000001">
    <property type="protein sequence ID" value="GHG01901.1"/>
    <property type="molecule type" value="Genomic_DNA"/>
</dbReference>
<proteinExistence type="predicted"/>
<protein>
    <recommendedName>
        <fullName evidence="3">Carrier domain-containing protein</fullName>
    </recommendedName>
</protein>
<dbReference type="AlphaFoldDB" id="A0A919BP99"/>
<dbReference type="InterPro" id="IPR009081">
    <property type="entry name" value="PP-bd_ACP"/>
</dbReference>
<evidence type="ECO:0000313" key="5">
    <source>
        <dbReference type="Proteomes" id="UP000632849"/>
    </source>
</evidence>
<evidence type="ECO:0000256" key="1">
    <source>
        <dbReference type="ARBA" id="ARBA00022450"/>
    </source>
</evidence>
<dbReference type="Gene3D" id="1.10.1200.10">
    <property type="entry name" value="ACP-like"/>
    <property type="match status" value="1"/>
</dbReference>
<dbReference type="PANTHER" id="PTHR45527:SF1">
    <property type="entry name" value="FATTY ACID SYNTHASE"/>
    <property type="match status" value="1"/>
</dbReference>
<dbReference type="Gene3D" id="2.30.38.10">
    <property type="entry name" value="Luciferase, Domain 3"/>
    <property type="match status" value="1"/>
</dbReference>
<dbReference type="Pfam" id="PF13193">
    <property type="entry name" value="AMP-binding_C"/>
    <property type="match status" value="1"/>
</dbReference>
<dbReference type="Pfam" id="PF00550">
    <property type="entry name" value="PP-binding"/>
    <property type="match status" value="1"/>
</dbReference>
<evidence type="ECO:0000259" key="3">
    <source>
        <dbReference type="PROSITE" id="PS50075"/>
    </source>
</evidence>
<name>A0A919BP99_STRFL</name>
<dbReference type="GO" id="GO:0031177">
    <property type="term" value="F:phosphopantetheine binding"/>
    <property type="evidence" value="ECO:0007669"/>
    <property type="project" value="InterPro"/>
</dbReference>
<accession>A0A919BP99</accession>
<dbReference type="InterPro" id="IPR000873">
    <property type="entry name" value="AMP-dep_synth/lig_dom"/>
</dbReference>
<dbReference type="PROSITE" id="PS00455">
    <property type="entry name" value="AMP_BINDING"/>
    <property type="match status" value="1"/>
</dbReference>
<dbReference type="GO" id="GO:0044550">
    <property type="term" value="P:secondary metabolite biosynthetic process"/>
    <property type="evidence" value="ECO:0007669"/>
    <property type="project" value="TreeGrafter"/>
</dbReference>
<dbReference type="Gene3D" id="3.30.300.30">
    <property type="match status" value="1"/>
</dbReference>
<keyword evidence="1" id="KW-0596">Phosphopantetheine</keyword>
<feature type="domain" description="Carrier" evidence="3">
    <location>
        <begin position="516"/>
        <end position="591"/>
    </location>
</feature>
<organism evidence="4 5">
    <name type="scientific">Streptomyces filamentosus</name>
    <name type="common">Streptomyces roseosporus</name>
    <dbReference type="NCBI Taxonomy" id="67294"/>
    <lineage>
        <taxon>Bacteria</taxon>
        <taxon>Bacillati</taxon>
        <taxon>Actinomycetota</taxon>
        <taxon>Actinomycetes</taxon>
        <taxon>Kitasatosporales</taxon>
        <taxon>Streptomycetaceae</taxon>
        <taxon>Streptomyces</taxon>
    </lineage>
</organism>
<dbReference type="Pfam" id="PF00501">
    <property type="entry name" value="AMP-binding"/>
    <property type="match status" value="1"/>
</dbReference>
<reference evidence="4" key="1">
    <citation type="journal article" date="2014" name="Int. J. Syst. Evol. Microbiol.">
        <title>Complete genome sequence of Corynebacterium casei LMG S-19264T (=DSM 44701T), isolated from a smear-ripened cheese.</title>
        <authorList>
            <consortium name="US DOE Joint Genome Institute (JGI-PGF)"/>
            <person name="Walter F."/>
            <person name="Albersmeier A."/>
            <person name="Kalinowski J."/>
            <person name="Ruckert C."/>
        </authorList>
    </citation>
    <scope>NUCLEOTIDE SEQUENCE</scope>
    <source>
        <strain evidence="4">JCM 4122</strain>
    </source>
</reference>
<dbReference type="InterPro" id="IPR020845">
    <property type="entry name" value="AMP-binding_CS"/>
</dbReference>
<dbReference type="RefSeq" id="WP_190042051.1">
    <property type="nucleotide sequence ID" value="NZ_BNBE01000001.1"/>
</dbReference>
<dbReference type="CDD" id="cd05930">
    <property type="entry name" value="A_NRPS"/>
    <property type="match status" value="1"/>
</dbReference>
<comment type="caution">
    <text evidence="4">The sequence shown here is derived from an EMBL/GenBank/DDBJ whole genome shotgun (WGS) entry which is preliminary data.</text>
</comment>
<evidence type="ECO:0000313" key="4">
    <source>
        <dbReference type="EMBL" id="GHG01901.1"/>
    </source>
</evidence>
<keyword evidence="5" id="KW-1185">Reference proteome</keyword>
<dbReference type="InterPro" id="IPR020806">
    <property type="entry name" value="PKS_PP-bd"/>
</dbReference>